<accession>A0A8R1E5X7</accession>
<protein>
    <submittedName>
        <fullName evidence="1">Uncharacterized protein</fullName>
    </submittedName>
</protein>
<keyword evidence="2" id="KW-1185">Reference proteome</keyword>
<reference evidence="2" key="1">
    <citation type="submission" date="2010-08" db="EMBL/GenBank/DDBJ databases">
        <authorList>
            <consortium name="Caenorhabditis japonica Sequencing Consortium"/>
            <person name="Wilson R.K."/>
        </authorList>
    </citation>
    <scope>NUCLEOTIDE SEQUENCE [LARGE SCALE GENOMIC DNA]</scope>
    <source>
        <strain evidence="2">DF5081</strain>
    </source>
</reference>
<reference evidence="1" key="2">
    <citation type="submission" date="2022-06" db="UniProtKB">
        <authorList>
            <consortium name="EnsemblMetazoa"/>
        </authorList>
    </citation>
    <scope>IDENTIFICATION</scope>
    <source>
        <strain evidence="1">DF5081</strain>
    </source>
</reference>
<dbReference type="AlphaFoldDB" id="A0A8R1E5X7"/>
<proteinExistence type="predicted"/>
<name>A0A8R1E5X7_CAEJA</name>
<organism evidence="1 2">
    <name type="scientific">Caenorhabditis japonica</name>
    <dbReference type="NCBI Taxonomy" id="281687"/>
    <lineage>
        <taxon>Eukaryota</taxon>
        <taxon>Metazoa</taxon>
        <taxon>Ecdysozoa</taxon>
        <taxon>Nematoda</taxon>
        <taxon>Chromadorea</taxon>
        <taxon>Rhabditida</taxon>
        <taxon>Rhabditina</taxon>
        <taxon>Rhabditomorpha</taxon>
        <taxon>Rhabditoidea</taxon>
        <taxon>Rhabditidae</taxon>
        <taxon>Peloderinae</taxon>
        <taxon>Caenorhabditis</taxon>
    </lineage>
</organism>
<evidence type="ECO:0000313" key="2">
    <source>
        <dbReference type="Proteomes" id="UP000005237"/>
    </source>
</evidence>
<dbReference type="EnsemblMetazoa" id="CJA19904.1">
    <property type="protein sequence ID" value="CJA19904.1"/>
    <property type="gene ID" value="WBGene00175475"/>
</dbReference>
<sequence>MKQILKDFEDEQLKKLLSGGNPLDEVTNLLKPVLSLFIHVARTEKVWTKSSRKRTTAVLLDKRSNCLQYAAAEKDVVGYQIAAKYPE</sequence>
<evidence type="ECO:0000313" key="1">
    <source>
        <dbReference type="EnsemblMetazoa" id="CJA19904.1"/>
    </source>
</evidence>
<dbReference type="Proteomes" id="UP000005237">
    <property type="component" value="Unassembled WGS sequence"/>
</dbReference>